<dbReference type="InterPro" id="IPR042100">
    <property type="entry name" value="Bug_dom1"/>
</dbReference>
<dbReference type="Gene3D" id="3.40.190.150">
    <property type="entry name" value="Bordetella uptake gene, domain 1"/>
    <property type="match status" value="1"/>
</dbReference>
<organism evidence="3 4">
    <name type="scientific">Nitratireductor kimnyeongensis</name>
    <dbReference type="NCBI Taxonomy" id="430679"/>
    <lineage>
        <taxon>Bacteria</taxon>
        <taxon>Pseudomonadati</taxon>
        <taxon>Pseudomonadota</taxon>
        <taxon>Alphaproteobacteria</taxon>
        <taxon>Hyphomicrobiales</taxon>
        <taxon>Phyllobacteriaceae</taxon>
        <taxon>Nitratireductor</taxon>
    </lineage>
</organism>
<accession>A0ABW0T4C8</accession>
<evidence type="ECO:0000256" key="2">
    <source>
        <dbReference type="SAM" id="SignalP"/>
    </source>
</evidence>
<dbReference type="InterPro" id="IPR006311">
    <property type="entry name" value="TAT_signal"/>
</dbReference>
<reference evidence="4" key="1">
    <citation type="journal article" date="2019" name="Int. J. Syst. Evol. Microbiol.">
        <title>The Global Catalogue of Microorganisms (GCM) 10K type strain sequencing project: providing services to taxonomists for standard genome sequencing and annotation.</title>
        <authorList>
            <consortium name="The Broad Institute Genomics Platform"/>
            <consortium name="The Broad Institute Genome Sequencing Center for Infectious Disease"/>
            <person name="Wu L."/>
            <person name="Ma J."/>
        </authorList>
    </citation>
    <scope>NUCLEOTIDE SEQUENCE [LARGE SCALE GENOMIC DNA]</scope>
    <source>
        <strain evidence="4">JCM 3366</strain>
    </source>
</reference>
<dbReference type="InterPro" id="IPR005064">
    <property type="entry name" value="BUG"/>
</dbReference>
<dbReference type="Proteomes" id="UP001596107">
    <property type="component" value="Unassembled WGS sequence"/>
</dbReference>
<dbReference type="Pfam" id="PF03401">
    <property type="entry name" value="TctC"/>
    <property type="match status" value="1"/>
</dbReference>
<comment type="caution">
    <text evidence="3">The sequence shown here is derived from an EMBL/GenBank/DDBJ whole genome shotgun (WGS) entry which is preliminary data.</text>
</comment>
<dbReference type="EMBL" id="JBHSNB010000001">
    <property type="protein sequence ID" value="MFC5584194.1"/>
    <property type="molecule type" value="Genomic_DNA"/>
</dbReference>
<keyword evidence="4" id="KW-1185">Reference proteome</keyword>
<feature type="chain" id="PRO_5047068331" evidence="2">
    <location>
        <begin position="32"/>
        <end position="354"/>
    </location>
</feature>
<evidence type="ECO:0000313" key="4">
    <source>
        <dbReference type="Proteomes" id="UP001596107"/>
    </source>
</evidence>
<dbReference type="Gene3D" id="3.40.190.10">
    <property type="entry name" value="Periplasmic binding protein-like II"/>
    <property type="match status" value="1"/>
</dbReference>
<keyword evidence="2" id="KW-0732">Signal</keyword>
<evidence type="ECO:0000256" key="1">
    <source>
        <dbReference type="ARBA" id="ARBA00006987"/>
    </source>
</evidence>
<evidence type="ECO:0000313" key="3">
    <source>
        <dbReference type="EMBL" id="MFC5584194.1"/>
    </source>
</evidence>
<proteinExistence type="inferred from homology"/>
<sequence length="354" mass="37747">MKNNRLGFLQHINRRGLLAGALALGLSAAQAVPAASQETVEDFYSDNTVTIYVGFGPGGGYDLYARLVSEFLGKHIPGNPEVIVENMPGAGGRTAIQFLYNVAAQDGTALSVPVQSMALDSLLNVLPGDLDARNFNAIGRITPEYELGMIWSNVGVTTLDEVKEKSVSFASTGAGSASSFVPRMLNDMVGTKFEVIQGYQGANAAMMALETGEVDGAMQGIAGMSASRPTWIPEGVVNVVWQLGLTPHELLPDVPAVGQLGDNDLDRQALRLVASAAEIGRSVITTPNVAEDRVEALRAAFNAMVSDPDFLAAAKERNHLIDTLSGEELQAKIEEQMNYPQEVIDRVKPYVVAQ</sequence>
<comment type="similarity">
    <text evidence="1">Belongs to the UPF0065 (bug) family.</text>
</comment>
<dbReference type="PANTHER" id="PTHR42928">
    <property type="entry name" value="TRICARBOXYLATE-BINDING PROTEIN"/>
    <property type="match status" value="1"/>
</dbReference>
<feature type="signal peptide" evidence="2">
    <location>
        <begin position="1"/>
        <end position="31"/>
    </location>
</feature>
<dbReference type="PANTHER" id="PTHR42928:SF5">
    <property type="entry name" value="BLR1237 PROTEIN"/>
    <property type="match status" value="1"/>
</dbReference>
<dbReference type="PROSITE" id="PS51318">
    <property type="entry name" value="TAT"/>
    <property type="match status" value="1"/>
</dbReference>
<name>A0ABW0T4C8_9HYPH</name>
<dbReference type="SUPFAM" id="SSF53850">
    <property type="entry name" value="Periplasmic binding protein-like II"/>
    <property type="match status" value="1"/>
</dbReference>
<protein>
    <submittedName>
        <fullName evidence="3">Bug family tripartite tricarboxylate transporter substrate binding protein</fullName>
    </submittedName>
</protein>
<dbReference type="RefSeq" id="WP_223019991.1">
    <property type="nucleotide sequence ID" value="NZ_CP078143.1"/>
</dbReference>
<gene>
    <name evidence="3" type="ORF">ACFPOD_03650</name>
</gene>